<reference evidence="3" key="2">
    <citation type="submission" date="2025-09" db="UniProtKB">
        <authorList>
            <consortium name="Ensembl"/>
        </authorList>
    </citation>
    <scope>IDENTIFICATION</scope>
</reference>
<proteinExistence type="predicted"/>
<keyword evidence="2" id="KW-0812">Transmembrane</keyword>
<dbReference type="PANTHER" id="PTHR37997:SF1">
    <property type="entry name" value="TRANSMEMBRANE PROTEIN C1ORF162"/>
    <property type="match status" value="1"/>
</dbReference>
<sequence>MGSGGSKSEPSNGGPSTPIPAALPPPPEVTSVPCLSGHPNKEHLVLAFFAGVLLTLLLVALIFLIMKSYRKYWRKPLPRLPPAPLVRLVPLLPGTVAGRFSPRALDHHSDPPVEYSSPEEALTYANMTFKISEEKSDHLTVSHSADSDPIVYAQVKETNS</sequence>
<reference evidence="3" key="1">
    <citation type="submission" date="2025-08" db="UniProtKB">
        <authorList>
            <consortium name="Ensembl"/>
        </authorList>
    </citation>
    <scope>IDENTIFICATION</scope>
</reference>
<keyword evidence="2" id="KW-0472">Membrane</keyword>
<keyword evidence="2" id="KW-1133">Transmembrane helix</keyword>
<organism evidence="3 4">
    <name type="scientific">Catagonus wagneri</name>
    <name type="common">Chacoan peccary</name>
    <dbReference type="NCBI Taxonomy" id="51154"/>
    <lineage>
        <taxon>Eukaryota</taxon>
        <taxon>Metazoa</taxon>
        <taxon>Chordata</taxon>
        <taxon>Craniata</taxon>
        <taxon>Vertebrata</taxon>
        <taxon>Euteleostomi</taxon>
        <taxon>Mammalia</taxon>
        <taxon>Eutheria</taxon>
        <taxon>Laurasiatheria</taxon>
        <taxon>Artiodactyla</taxon>
        <taxon>Suina</taxon>
        <taxon>Tayassuidae</taxon>
        <taxon>Catagonus</taxon>
    </lineage>
</organism>
<dbReference type="Proteomes" id="UP000694540">
    <property type="component" value="Unplaced"/>
</dbReference>
<feature type="compositionally biased region" description="Polar residues" evidence="1">
    <location>
        <begin position="1"/>
        <end position="14"/>
    </location>
</feature>
<dbReference type="InterPro" id="IPR037763">
    <property type="entry name" value="C1orf162"/>
</dbReference>
<dbReference type="GeneTree" id="ENSGT00390000015005"/>
<evidence type="ECO:0000313" key="4">
    <source>
        <dbReference type="Proteomes" id="UP000694540"/>
    </source>
</evidence>
<keyword evidence="4" id="KW-1185">Reference proteome</keyword>
<feature type="transmembrane region" description="Helical" evidence="2">
    <location>
        <begin position="45"/>
        <end position="66"/>
    </location>
</feature>
<feature type="region of interest" description="Disordered" evidence="1">
    <location>
        <begin position="1"/>
        <end position="30"/>
    </location>
</feature>
<dbReference type="AlphaFoldDB" id="A0A8C3YBG9"/>
<feature type="compositionally biased region" description="Pro residues" evidence="1">
    <location>
        <begin position="17"/>
        <end position="28"/>
    </location>
</feature>
<dbReference type="Ensembl" id="ENSCWAT00000000176.1">
    <property type="protein sequence ID" value="ENSCWAP00000000148.1"/>
    <property type="gene ID" value="ENSCWAG00000000148.1"/>
</dbReference>
<accession>A0A8C3YBG9</accession>
<evidence type="ECO:0000256" key="1">
    <source>
        <dbReference type="SAM" id="MobiDB-lite"/>
    </source>
</evidence>
<protein>
    <submittedName>
        <fullName evidence="3">Chromosome 1 open reading frame 162</fullName>
    </submittedName>
</protein>
<dbReference type="PANTHER" id="PTHR37997">
    <property type="entry name" value="TRANSMEMBRANE PROTEIN C1ORF162"/>
    <property type="match status" value="1"/>
</dbReference>
<evidence type="ECO:0000256" key="2">
    <source>
        <dbReference type="SAM" id="Phobius"/>
    </source>
</evidence>
<name>A0A8C3YBG9_9CETA</name>
<evidence type="ECO:0000313" key="3">
    <source>
        <dbReference type="Ensembl" id="ENSCWAP00000000148.1"/>
    </source>
</evidence>
<gene>
    <name evidence="3" type="primary">C1orf162</name>
</gene>